<dbReference type="Proteomes" id="UP000267164">
    <property type="component" value="Chromosome"/>
</dbReference>
<organism evidence="2 3">
    <name type="scientific">Nocardia yunnanensis</name>
    <dbReference type="NCBI Taxonomy" id="2382165"/>
    <lineage>
        <taxon>Bacteria</taxon>
        <taxon>Bacillati</taxon>
        <taxon>Actinomycetota</taxon>
        <taxon>Actinomycetes</taxon>
        <taxon>Mycobacteriales</taxon>
        <taxon>Nocardiaceae</taxon>
        <taxon>Nocardia</taxon>
    </lineage>
</organism>
<dbReference type="EMBL" id="CP032568">
    <property type="protein sequence ID" value="AYF77909.1"/>
    <property type="molecule type" value="Genomic_DNA"/>
</dbReference>
<evidence type="ECO:0000259" key="1">
    <source>
        <dbReference type="SMART" id="SM00327"/>
    </source>
</evidence>
<dbReference type="InterPro" id="IPR002035">
    <property type="entry name" value="VWF_A"/>
</dbReference>
<protein>
    <submittedName>
        <fullName evidence="2">VWA domain-containing protein</fullName>
    </submittedName>
</protein>
<evidence type="ECO:0000313" key="3">
    <source>
        <dbReference type="Proteomes" id="UP000267164"/>
    </source>
</evidence>
<dbReference type="OrthoDB" id="9806395at2"/>
<evidence type="ECO:0000313" key="2">
    <source>
        <dbReference type="EMBL" id="AYF77909.1"/>
    </source>
</evidence>
<sequence length="236" mass="25494">MSKEWHRSSDEGEMDEPRGTVLPVYFVADESYSMNHVVPVLNNALVGLLDSLHLEPMAAAKVRFCIIGFSDDAVCYLEPTDLRHVETMPNLTAKASTSFAAVFDALRERIPRDIANLKSDGYIVNRPSVFLLTDGVPNANDGWEGSYQKLIELRQHPNILAFGIGDADPGVIRRVATRPEYGFIAATGTDPGLAITRFLSSLTQSVIASGHALATGGSSLPVEQPPGFITVPVDAV</sequence>
<dbReference type="AlphaFoldDB" id="A0A386ZMJ7"/>
<gene>
    <name evidence="2" type="ORF">D7D52_33425</name>
</gene>
<dbReference type="SMART" id="SM00327">
    <property type="entry name" value="VWA"/>
    <property type="match status" value="1"/>
</dbReference>
<name>A0A386ZMJ7_9NOCA</name>
<keyword evidence="3" id="KW-1185">Reference proteome</keyword>
<feature type="domain" description="VWFA" evidence="1">
    <location>
        <begin position="21"/>
        <end position="204"/>
    </location>
</feature>
<accession>A0A386ZMJ7</accession>
<dbReference type="KEGG" id="nyu:D7D52_33425"/>
<dbReference type="InterPro" id="IPR036465">
    <property type="entry name" value="vWFA_dom_sf"/>
</dbReference>
<dbReference type="Gene3D" id="3.40.50.410">
    <property type="entry name" value="von Willebrand factor, type A domain"/>
    <property type="match status" value="1"/>
</dbReference>
<proteinExistence type="predicted"/>
<dbReference type="SUPFAM" id="SSF53300">
    <property type="entry name" value="vWA-like"/>
    <property type="match status" value="1"/>
</dbReference>
<reference evidence="2 3" key="1">
    <citation type="submission" date="2018-09" db="EMBL/GenBank/DDBJ databases">
        <title>Nocardia yunnanensis sp. nov., an actinomycete isolated from a soil sample.</title>
        <authorList>
            <person name="Zhang J."/>
        </authorList>
    </citation>
    <scope>NUCLEOTIDE SEQUENCE [LARGE SCALE GENOMIC DNA]</scope>
    <source>
        <strain evidence="2 3">CFHS0054</strain>
    </source>
</reference>